<evidence type="ECO:0008006" key="4">
    <source>
        <dbReference type="Google" id="ProtNLM"/>
    </source>
</evidence>
<keyword evidence="1" id="KW-1133">Transmembrane helix</keyword>
<evidence type="ECO:0000256" key="1">
    <source>
        <dbReference type="SAM" id="Phobius"/>
    </source>
</evidence>
<comment type="caution">
    <text evidence="2">The sequence shown here is derived from an EMBL/GenBank/DDBJ whole genome shotgun (WGS) entry which is preliminary data.</text>
</comment>
<protein>
    <recommendedName>
        <fullName evidence="4">DUF2939 family protein</fullName>
    </recommendedName>
</protein>
<accession>A0ABV7WQY1</accession>
<sequence length="157" mass="17884">MKQITGLIVVLIIAISITFLISWRSTHISAPAQLVDDIRTSQKVALSTTAIQHVREQYKSLIEMQLISQLKASNIEAPNEASTLMMPLATEFLKDDKAVVAWLNQRIRALPKVKEQWQLIEKSSSEQVYRVQTHCLTIERTNGLWAFKQLELCDLHS</sequence>
<name>A0ABV7WQY1_9GAMM</name>
<proteinExistence type="predicted"/>
<evidence type="ECO:0000313" key="3">
    <source>
        <dbReference type="Proteomes" id="UP001595710"/>
    </source>
</evidence>
<reference evidence="3" key="1">
    <citation type="journal article" date="2019" name="Int. J. Syst. Evol. Microbiol.">
        <title>The Global Catalogue of Microorganisms (GCM) 10K type strain sequencing project: providing services to taxonomists for standard genome sequencing and annotation.</title>
        <authorList>
            <consortium name="The Broad Institute Genomics Platform"/>
            <consortium name="The Broad Institute Genome Sequencing Center for Infectious Disease"/>
            <person name="Wu L."/>
            <person name="Ma J."/>
        </authorList>
    </citation>
    <scope>NUCLEOTIDE SEQUENCE [LARGE SCALE GENOMIC DNA]</scope>
    <source>
        <strain evidence="3">CECT 8288</strain>
    </source>
</reference>
<dbReference type="Proteomes" id="UP001595710">
    <property type="component" value="Unassembled WGS sequence"/>
</dbReference>
<gene>
    <name evidence="2" type="ORF">ACFOND_08785</name>
</gene>
<evidence type="ECO:0000313" key="2">
    <source>
        <dbReference type="EMBL" id="MFC3701730.1"/>
    </source>
</evidence>
<feature type="transmembrane region" description="Helical" evidence="1">
    <location>
        <begin position="6"/>
        <end position="23"/>
    </location>
</feature>
<keyword evidence="1" id="KW-0472">Membrane</keyword>
<organism evidence="2 3">
    <name type="scientific">Reinekea marina</name>
    <dbReference type="NCBI Taxonomy" id="1310421"/>
    <lineage>
        <taxon>Bacteria</taxon>
        <taxon>Pseudomonadati</taxon>
        <taxon>Pseudomonadota</taxon>
        <taxon>Gammaproteobacteria</taxon>
        <taxon>Oceanospirillales</taxon>
        <taxon>Saccharospirillaceae</taxon>
        <taxon>Reinekea</taxon>
    </lineage>
</organism>
<keyword evidence="3" id="KW-1185">Reference proteome</keyword>
<keyword evidence="1" id="KW-0812">Transmembrane</keyword>
<dbReference type="RefSeq" id="WP_290279973.1">
    <property type="nucleotide sequence ID" value="NZ_JAUFQI010000001.1"/>
</dbReference>
<dbReference type="EMBL" id="JBHRYN010000011">
    <property type="protein sequence ID" value="MFC3701730.1"/>
    <property type="molecule type" value="Genomic_DNA"/>
</dbReference>